<keyword evidence="4" id="KW-1185">Reference proteome</keyword>
<evidence type="ECO:0000313" key="3">
    <source>
        <dbReference type="EMBL" id="GAA4796517.1"/>
    </source>
</evidence>
<sequence length="732" mass="77843">MRRGFVGLLCMVALAACAEDGGAQSASGLRAAAKMPPTCEDARAGDASVDPRLVPLLTRSGDLEAGRQHFRLLRLDLERTLSKFDVAAPERFGPALDPLFADAEIQRRLTCAFAHEGRGRATLDAWEAWVADADMRGIHGRIFGPPNLRGPTGAPPDAQRVALLRRVMRATGFVDMSTAAESTSRASNAIIETALGKSASGKPAPGKPASGMPATVAPPGEVPPQKRTPSRRGPDGQATPPPPDPRQRAAEDWFAMQLDGVDAVALQRFLAFAESGPGRAFYRARQATYGAGMRDWLARLQTAANAQIAPQAAALGAGTSGDKLAEARRLLEAEAMPAQEYPQGLYDARTLLQNAERLEPKNPDVLVLKSRIEMALRPHLAMAAPHDRGQIRDRVAPGGPNMASGYEQIDRDLAKAILLAPANADAHLYLGRSKFLQRNDTVAAHMLREARRLQADPATLALFEGDLAYVGGDVAKAERLYRESLAVAEAAPSVRDLAARHLGNAMRAQGRGGEYPAIAAKTLQAFPDLWPLRFDYADALLDGAGTAADAEAVIASVPETWQPPRRKVAMTRVQVQRAIEAAPAARAAEAKRVHEISRDTQVTGQALCGARDAAIIETVIRANPNPGSEAYIADALLGCAVSERRPDAVAVALRHARDIDQPLSGLWGDTALCGAAARNDARTLTLLLQKKADTTRRCGGTMTPRERLAAQAAKGDADARKALAAFDAAAGK</sequence>
<dbReference type="InterPro" id="IPR036770">
    <property type="entry name" value="Ankyrin_rpt-contain_sf"/>
</dbReference>
<dbReference type="RefSeq" id="WP_345303471.1">
    <property type="nucleotide sequence ID" value="NZ_BAABJE010000010.1"/>
</dbReference>
<reference evidence="4" key="1">
    <citation type="journal article" date="2019" name="Int. J. Syst. Evol. Microbiol.">
        <title>The Global Catalogue of Microorganisms (GCM) 10K type strain sequencing project: providing services to taxonomists for standard genome sequencing and annotation.</title>
        <authorList>
            <consortium name="The Broad Institute Genomics Platform"/>
            <consortium name="The Broad Institute Genome Sequencing Center for Infectious Disease"/>
            <person name="Wu L."/>
            <person name="Ma J."/>
        </authorList>
    </citation>
    <scope>NUCLEOTIDE SEQUENCE [LARGE SCALE GENOMIC DNA]</scope>
    <source>
        <strain evidence="4">JCM 18204</strain>
    </source>
</reference>
<gene>
    <name evidence="3" type="ORF">GCM10023307_23050</name>
</gene>
<dbReference type="Gene3D" id="1.25.40.20">
    <property type="entry name" value="Ankyrin repeat-containing domain"/>
    <property type="match status" value="1"/>
</dbReference>
<dbReference type="SUPFAM" id="SSF48403">
    <property type="entry name" value="Ankyrin repeat"/>
    <property type="match status" value="1"/>
</dbReference>
<proteinExistence type="predicted"/>
<comment type="caution">
    <text evidence="3">The sequence shown here is derived from an EMBL/GenBank/DDBJ whole genome shotgun (WGS) entry which is preliminary data.</text>
</comment>
<dbReference type="Gene3D" id="1.25.40.10">
    <property type="entry name" value="Tetratricopeptide repeat domain"/>
    <property type="match status" value="1"/>
</dbReference>
<evidence type="ECO:0008006" key="5">
    <source>
        <dbReference type="Google" id="ProtNLM"/>
    </source>
</evidence>
<name>A0ABP9BJW9_9GAMM</name>
<feature type="signal peptide" evidence="2">
    <location>
        <begin position="1"/>
        <end position="18"/>
    </location>
</feature>
<feature type="region of interest" description="Disordered" evidence="1">
    <location>
        <begin position="197"/>
        <end position="248"/>
    </location>
</feature>
<accession>A0ABP9BJW9</accession>
<evidence type="ECO:0000256" key="1">
    <source>
        <dbReference type="SAM" id="MobiDB-lite"/>
    </source>
</evidence>
<dbReference type="InterPro" id="IPR011990">
    <property type="entry name" value="TPR-like_helical_dom_sf"/>
</dbReference>
<dbReference type="PROSITE" id="PS51257">
    <property type="entry name" value="PROKAR_LIPOPROTEIN"/>
    <property type="match status" value="1"/>
</dbReference>
<keyword evidence="2" id="KW-0732">Signal</keyword>
<feature type="chain" id="PRO_5046065909" description="Tetratricopeptide repeat protein" evidence="2">
    <location>
        <begin position="19"/>
        <end position="732"/>
    </location>
</feature>
<dbReference type="EMBL" id="BAABJE010000010">
    <property type="protein sequence ID" value="GAA4796517.1"/>
    <property type="molecule type" value="Genomic_DNA"/>
</dbReference>
<evidence type="ECO:0000313" key="4">
    <source>
        <dbReference type="Proteomes" id="UP001499959"/>
    </source>
</evidence>
<dbReference type="Proteomes" id="UP001499959">
    <property type="component" value="Unassembled WGS sequence"/>
</dbReference>
<protein>
    <recommendedName>
        <fullName evidence="5">Tetratricopeptide repeat protein</fullName>
    </recommendedName>
</protein>
<evidence type="ECO:0000256" key="2">
    <source>
        <dbReference type="SAM" id="SignalP"/>
    </source>
</evidence>
<organism evidence="3 4">
    <name type="scientific">Lysobacter hankyongensis</name>
    <dbReference type="NCBI Taxonomy" id="1176535"/>
    <lineage>
        <taxon>Bacteria</taxon>
        <taxon>Pseudomonadati</taxon>
        <taxon>Pseudomonadota</taxon>
        <taxon>Gammaproteobacteria</taxon>
        <taxon>Lysobacterales</taxon>
        <taxon>Lysobacteraceae</taxon>
        <taxon>Lysobacter</taxon>
    </lineage>
</organism>
<dbReference type="SUPFAM" id="SSF48452">
    <property type="entry name" value="TPR-like"/>
    <property type="match status" value="1"/>
</dbReference>